<proteinExistence type="predicted"/>
<dbReference type="EMBL" id="JACBKZ010000014">
    <property type="protein sequence ID" value="KAF5933769.1"/>
    <property type="molecule type" value="Genomic_DNA"/>
</dbReference>
<protein>
    <submittedName>
        <fullName evidence="1">Uncharacterized protein</fullName>
    </submittedName>
</protein>
<comment type="caution">
    <text evidence="1">The sequence shown here is derived from an EMBL/GenBank/DDBJ whole genome shotgun (WGS) entry which is preliminary data.</text>
</comment>
<evidence type="ECO:0000313" key="1">
    <source>
        <dbReference type="EMBL" id="KAF5933769.1"/>
    </source>
</evidence>
<dbReference type="AlphaFoldDB" id="A0A7J7FZH6"/>
<organism evidence="1 2">
    <name type="scientific">Camellia sinensis</name>
    <name type="common">Tea plant</name>
    <name type="synonym">Thea sinensis</name>
    <dbReference type="NCBI Taxonomy" id="4442"/>
    <lineage>
        <taxon>Eukaryota</taxon>
        <taxon>Viridiplantae</taxon>
        <taxon>Streptophyta</taxon>
        <taxon>Embryophyta</taxon>
        <taxon>Tracheophyta</taxon>
        <taxon>Spermatophyta</taxon>
        <taxon>Magnoliopsida</taxon>
        <taxon>eudicotyledons</taxon>
        <taxon>Gunneridae</taxon>
        <taxon>Pentapetalae</taxon>
        <taxon>asterids</taxon>
        <taxon>Ericales</taxon>
        <taxon>Theaceae</taxon>
        <taxon>Camellia</taxon>
    </lineage>
</organism>
<reference evidence="1 2" key="2">
    <citation type="submission" date="2020-07" db="EMBL/GenBank/DDBJ databases">
        <title>Genome assembly of wild tea tree DASZ reveals pedigree and selection history of tea varieties.</title>
        <authorList>
            <person name="Zhang W."/>
        </authorList>
    </citation>
    <scope>NUCLEOTIDE SEQUENCE [LARGE SCALE GENOMIC DNA]</scope>
    <source>
        <strain evidence="2">cv. G240</strain>
        <tissue evidence="1">Leaf</tissue>
    </source>
</reference>
<name>A0A7J7FZH6_CAMSI</name>
<dbReference type="Proteomes" id="UP000593564">
    <property type="component" value="Unassembled WGS sequence"/>
</dbReference>
<keyword evidence="2" id="KW-1185">Reference proteome</keyword>
<accession>A0A7J7FZH6</accession>
<evidence type="ECO:0000313" key="2">
    <source>
        <dbReference type="Proteomes" id="UP000593564"/>
    </source>
</evidence>
<reference evidence="2" key="1">
    <citation type="journal article" date="2020" name="Nat. Commun.">
        <title>Genome assembly of wild tea tree DASZ reveals pedigree and selection history of tea varieties.</title>
        <authorList>
            <person name="Zhang W."/>
            <person name="Zhang Y."/>
            <person name="Qiu H."/>
            <person name="Guo Y."/>
            <person name="Wan H."/>
            <person name="Zhang X."/>
            <person name="Scossa F."/>
            <person name="Alseekh S."/>
            <person name="Zhang Q."/>
            <person name="Wang P."/>
            <person name="Xu L."/>
            <person name="Schmidt M.H."/>
            <person name="Jia X."/>
            <person name="Li D."/>
            <person name="Zhu A."/>
            <person name="Guo F."/>
            <person name="Chen W."/>
            <person name="Ni D."/>
            <person name="Usadel B."/>
            <person name="Fernie A.R."/>
            <person name="Wen W."/>
        </authorList>
    </citation>
    <scope>NUCLEOTIDE SEQUENCE [LARGE SCALE GENOMIC DNA]</scope>
    <source>
        <strain evidence="2">cv. G240</strain>
    </source>
</reference>
<gene>
    <name evidence="1" type="ORF">HYC85_029940</name>
</gene>
<sequence>MDVVTGVVGRTVCGHARASVNGKNQKTKIVHYPIISPKYRRTRPELSVKLGKHSEDAHCPPEEHPVLVDIRSYSLKPTRPHQVLQKGLTCGEYHPVLQFTRRQVRNRWSSLEILDDDIKLMFGIQGRPSFLNLTPRPKPPSDFIQRRCCNTSQITSKLIQNLLIEAAAGNTARDEEDTAKLMCLDFYRTPEKVTGCVVSVNGTDDEVKRLLMENVELKRFLVVLEEQFADREVHKVTQGYRDVTIAKKIFITKPIKDRINLIQ</sequence>